<organism evidence="1 2">
    <name type="scientific">Paraglomus brasilianum</name>
    <dbReference type="NCBI Taxonomy" id="144538"/>
    <lineage>
        <taxon>Eukaryota</taxon>
        <taxon>Fungi</taxon>
        <taxon>Fungi incertae sedis</taxon>
        <taxon>Mucoromycota</taxon>
        <taxon>Glomeromycotina</taxon>
        <taxon>Glomeromycetes</taxon>
        <taxon>Paraglomerales</taxon>
        <taxon>Paraglomeraceae</taxon>
        <taxon>Paraglomus</taxon>
    </lineage>
</organism>
<protein>
    <submittedName>
        <fullName evidence="1">1326_t:CDS:1</fullName>
    </submittedName>
</protein>
<evidence type="ECO:0000313" key="2">
    <source>
        <dbReference type="Proteomes" id="UP000789739"/>
    </source>
</evidence>
<dbReference type="SUPFAM" id="SSF52540">
    <property type="entry name" value="P-loop containing nucleoside triphosphate hydrolases"/>
    <property type="match status" value="1"/>
</dbReference>
<evidence type="ECO:0000313" key="1">
    <source>
        <dbReference type="EMBL" id="CAG8577466.1"/>
    </source>
</evidence>
<proteinExistence type="predicted"/>
<dbReference type="OrthoDB" id="416741at2759"/>
<name>A0A9N9BTP8_9GLOM</name>
<keyword evidence="2" id="KW-1185">Reference proteome</keyword>
<dbReference type="AlphaFoldDB" id="A0A9N9BTP8"/>
<gene>
    <name evidence="1" type="ORF">PBRASI_LOCUS6437</name>
</gene>
<reference evidence="1" key="1">
    <citation type="submission" date="2021-06" db="EMBL/GenBank/DDBJ databases">
        <authorList>
            <person name="Kallberg Y."/>
            <person name="Tangrot J."/>
            <person name="Rosling A."/>
        </authorList>
    </citation>
    <scope>NUCLEOTIDE SEQUENCE</scope>
    <source>
        <strain evidence="1">BR232B</strain>
    </source>
</reference>
<comment type="caution">
    <text evidence="1">The sequence shown here is derived from an EMBL/GenBank/DDBJ whole genome shotgun (WGS) entry which is preliminary data.</text>
</comment>
<dbReference type="Proteomes" id="UP000789739">
    <property type="component" value="Unassembled WGS sequence"/>
</dbReference>
<dbReference type="Gene3D" id="3.40.50.300">
    <property type="entry name" value="P-loop containing nucleotide triphosphate hydrolases"/>
    <property type="match status" value="1"/>
</dbReference>
<accession>A0A9N9BTP8</accession>
<dbReference type="InterPro" id="IPR027417">
    <property type="entry name" value="P-loop_NTPase"/>
</dbReference>
<sequence length="125" mass="14211">MIAGCTNAYTERVATVDEVATQLPPRKYQLELFERAKTDNIIAVLDTGSGKTFIADCLLKTQLPRREDREKRRLPCCMLNADTLIYGPDPCWLVKAQKIRVQHQPMCDQPDLSFGSSRPCVLIWI</sequence>
<dbReference type="EMBL" id="CAJVPI010000854">
    <property type="protein sequence ID" value="CAG8577466.1"/>
    <property type="molecule type" value="Genomic_DNA"/>
</dbReference>